<comment type="caution">
    <text evidence="1">Lacks conserved residue(s) required for the propagation of feature annotation.</text>
</comment>
<dbReference type="InterPro" id="IPR011009">
    <property type="entry name" value="Kinase-like_dom_sf"/>
</dbReference>
<feature type="binding site" evidence="1">
    <location>
        <position position="301"/>
    </location>
    <ligand>
        <name>Mg(2+)</name>
        <dbReference type="ChEBI" id="CHEBI:18420"/>
        <label>2</label>
    </ligand>
</feature>
<dbReference type="InterPro" id="IPR043674">
    <property type="entry name" value="GlcN_kinase"/>
</dbReference>
<comment type="caution">
    <text evidence="3">The sequence shown here is derived from an EMBL/GenBank/DDBJ whole genome shotgun (WGS) entry which is preliminary data.</text>
</comment>
<feature type="binding site" evidence="1">
    <location>
        <position position="387"/>
    </location>
    <ligand>
        <name>D-glucosamine</name>
        <dbReference type="ChEBI" id="CHEBI:58723"/>
    </ligand>
</feature>
<evidence type="ECO:0000313" key="3">
    <source>
        <dbReference type="EMBL" id="MBU2662566.1"/>
    </source>
</evidence>
<dbReference type="SUPFAM" id="SSF56112">
    <property type="entry name" value="Protein kinase-like (PK-like)"/>
    <property type="match status" value="2"/>
</dbReference>
<protein>
    <recommendedName>
        <fullName evidence="1">Glucosamine kinase</fullName>
        <shortName evidence="1">GlcN kinase</shortName>
        <shortName evidence="1">GlcNK</shortName>
        <ecNumber evidence="1">2.7.1.8</ecNumber>
    </recommendedName>
</protein>
<feature type="binding site" evidence="1">
    <location>
        <position position="105"/>
    </location>
    <ligand>
        <name>ATP</name>
        <dbReference type="ChEBI" id="CHEBI:30616"/>
    </ligand>
</feature>
<accession>A0ABS5YGU2</accession>
<keyword evidence="1" id="KW-0418">Kinase</keyword>
<keyword evidence="1" id="KW-0067">ATP-binding</keyword>
<dbReference type="EMBL" id="JAHKKG010000001">
    <property type="protein sequence ID" value="MBU2662566.1"/>
    <property type="molecule type" value="Genomic_DNA"/>
</dbReference>
<comment type="cofactor">
    <cofactor evidence="1">
        <name>Mg(2+)</name>
        <dbReference type="ChEBI" id="CHEBI:18420"/>
    </cofactor>
    <text evidence="1">Binds 2 Mg(2+) ions per subunit.</text>
</comment>
<dbReference type="Gene3D" id="3.90.1200.10">
    <property type="match status" value="1"/>
</dbReference>
<feature type="binding site" evidence="1">
    <location>
        <position position="287"/>
    </location>
    <ligand>
        <name>Mg(2+)</name>
        <dbReference type="ChEBI" id="CHEBI:18420"/>
        <label>1</label>
    </ligand>
</feature>
<comment type="similarity">
    <text evidence="1">Belongs to the actinobacterial glucosamine kinase family.</text>
</comment>
<keyword evidence="1" id="KW-0808">Transferase</keyword>
<feature type="binding site" evidence="1">
    <location>
        <position position="299"/>
    </location>
    <ligand>
        <name>Mg(2+)</name>
        <dbReference type="ChEBI" id="CHEBI:18420"/>
        <label>2</label>
    </ligand>
</feature>
<organism evidence="3 4">
    <name type="scientific">Paractinoplanes bogorensis</name>
    <dbReference type="NCBI Taxonomy" id="1610840"/>
    <lineage>
        <taxon>Bacteria</taxon>
        <taxon>Bacillati</taxon>
        <taxon>Actinomycetota</taxon>
        <taxon>Actinomycetes</taxon>
        <taxon>Micromonosporales</taxon>
        <taxon>Micromonosporaceae</taxon>
        <taxon>Paractinoplanes</taxon>
    </lineage>
</organism>
<evidence type="ECO:0000313" key="4">
    <source>
        <dbReference type="Proteomes" id="UP001519654"/>
    </source>
</evidence>
<keyword evidence="1" id="KW-0119">Carbohydrate metabolism</keyword>
<keyword evidence="1" id="KW-0479">Metal-binding</keyword>
<evidence type="ECO:0000256" key="2">
    <source>
        <dbReference type="SAM" id="MobiDB-lite"/>
    </source>
</evidence>
<keyword evidence="1" id="KW-0547">Nucleotide-binding</keyword>
<evidence type="ECO:0000256" key="1">
    <source>
        <dbReference type="HAMAP-Rule" id="MF_02218"/>
    </source>
</evidence>
<feature type="compositionally biased region" description="Low complexity" evidence="2">
    <location>
        <begin position="172"/>
        <end position="222"/>
    </location>
</feature>
<dbReference type="HAMAP" id="MF_02218">
    <property type="entry name" value="GlcN_kinase"/>
    <property type="match status" value="1"/>
</dbReference>
<sequence>MSGESAELVRRVIARDPRLQLFVSINDDISLDERPITVDQTNRSVVVGERLVVKWMRTPAPDRSTPLLAHLAANGFRRMPTPHAALFDGPNLVALVTEFLPDGQDGYDWCVDDLLAALDGGPPANFGADLGTLVAELHIALATPSHVMPHPIEPAPPADGWSDLLDEALATSSPAPAAGGTPATSNPAPATSSNNMSANHDGKAAPTSSDAAAAISDNTAPTSGNATAATSGGELDGSDWLAISGYEAPGENWPATVRARLAADLDSPARRRPGRAIHLHGDLHVGQILRWRGGYAVIDFDGNPTLAARPEPVARDVAQLRMSVLHVAEIANKRTAGRHRAELVEWGRRTADELLTAYGKGLASKGFDSLLDRELLRPFEVEQECRELVYAARFLPRWRYAPLGVLRSWYG</sequence>
<dbReference type="EC" id="2.7.1.8" evidence="1"/>
<keyword evidence="1" id="KW-0460">Magnesium</keyword>
<reference evidence="3 4" key="1">
    <citation type="submission" date="2021-06" db="EMBL/GenBank/DDBJ databases">
        <title>Actinoplanes lichenicola sp. nov., and Actinoplanes ovalisporus sp. nov., isolated from lichen in Thailand.</title>
        <authorList>
            <person name="Saeng-In P."/>
            <person name="Kanchanasin P."/>
            <person name="Yuki M."/>
            <person name="Kudo T."/>
            <person name="Ohkuma M."/>
            <person name="Phongsopitanun W."/>
            <person name="Tanasupawat S."/>
        </authorList>
    </citation>
    <scope>NUCLEOTIDE SEQUENCE [LARGE SCALE GENOMIC DNA]</scope>
    <source>
        <strain evidence="3 4">NBRC 110975</strain>
    </source>
</reference>
<comment type="subunit">
    <text evidence="1">Monomer.</text>
</comment>
<gene>
    <name evidence="3" type="ORF">KOI35_03520</name>
</gene>
<feature type="region of interest" description="Disordered" evidence="2">
    <location>
        <begin position="172"/>
        <end position="234"/>
    </location>
</feature>
<name>A0ABS5YGU2_9ACTN</name>
<dbReference type="RefSeq" id="WP_215784501.1">
    <property type="nucleotide sequence ID" value="NZ_JAHKKG010000001.1"/>
</dbReference>
<dbReference type="Proteomes" id="UP001519654">
    <property type="component" value="Unassembled WGS sequence"/>
</dbReference>
<feature type="binding site" evidence="1">
    <location>
        <position position="54"/>
    </location>
    <ligand>
        <name>ATP</name>
        <dbReference type="ChEBI" id="CHEBI:30616"/>
    </ligand>
</feature>
<feature type="short sequence motif" description="Substrate specificity determinant motif" evidence="1">
    <location>
        <begin position="383"/>
        <end position="398"/>
    </location>
</feature>
<feature type="binding site" evidence="1">
    <location>
        <position position="299"/>
    </location>
    <ligand>
        <name>Mg(2+)</name>
        <dbReference type="ChEBI" id="CHEBI:18420"/>
        <label>1</label>
    </ligand>
</feature>
<comment type="catalytic activity">
    <reaction evidence="1">
        <text>D-glucosamine + ATP = D-glucosamine 6-phosphate + ADP + H(+)</text>
        <dbReference type="Rhea" id="RHEA:10948"/>
        <dbReference type="ChEBI" id="CHEBI:15378"/>
        <dbReference type="ChEBI" id="CHEBI:30616"/>
        <dbReference type="ChEBI" id="CHEBI:58723"/>
        <dbReference type="ChEBI" id="CHEBI:58725"/>
        <dbReference type="ChEBI" id="CHEBI:456216"/>
        <dbReference type="EC" id="2.7.1.8"/>
    </reaction>
</comment>
<feature type="binding site" evidence="1">
    <location>
        <position position="282"/>
    </location>
    <ligand>
        <name>D-glucosamine</name>
        <dbReference type="ChEBI" id="CHEBI:58723"/>
    </ligand>
</feature>
<proteinExistence type="inferred from homology"/>
<comment type="function">
    <text evidence="1">Catalyzes the ATP-dependent phosphorylation of D-glucosamine (GlcN) to D-glucosamine 6-phosphate. May be involved in the phosphorylation of acquired extracellular GlcN derived from the hydrolysis of chitosan, i.e., in the incorporation of exogenous GlcN into the bacterial GlcNAc metabolism.</text>
</comment>
<keyword evidence="4" id="KW-1185">Reference proteome</keyword>